<keyword evidence="6" id="KW-1185">Reference proteome</keyword>
<dbReference type="Gene3D" id="3.10.350.10">
    <property type="entry name" value="LysM domain"/>
    <property type="match status" value="3"/>
</dbReference>
<feature type="domain" description="LysM" evidence="4">
    <location>
        <begin position="87"/>
        <end position="134"/>
    </location>
</feature>
<protein>
    <recommendedName>
        <fullName evidence="4">LysM domain-containing protein</fullName>
    </recommendedName>
</protein>
<dbReference type="Proteomes" id="UP001201262">
    <property type="component" value="Unassembled WGS sequence"/>
</dbReference>
<evidence type="ECO:0000256" key="1">
    <source>
        <dbReference type="ARBA" id="ARBA00022669"/>
    </source>
</evidence>
<dbReference type="InterPro" id="IPR052210">
    <property type="entry name" value="LysM1-like"/>
</dbReference>
<dbReference type="CDD" id="cd00118">
    <property type="entry name" value="LysM"/>
    <property type="match status" value="1"/>
</dbReference>
<evidence type="ECO:0000256" key="2">
    <source>
        <dbReference type="ARBA" id="ARBA00023026"/>
    </source>
</evidence>
<dbReference type="GO" id="GO:0008061">
    <property type="term" value="F:chitin binding"/>
    <property type="evidence" value="ECO:0007669"/>
    <property type="project" value="UniProtKB-KW"/>
</dbReference>
<dbReference type="EMBL" id="JAJTJA010000005">
    <property type="protein sequence ID" value="KAH8698612.1"/>
    <property type="molecule type" value="Genomic_DNA"/>
</dbReference>
<dbReference type="PROSITE" id="PS51782">
    <property type="entry name" value="LYSM"/>
    <property type="match status" value="3"/>
</dbReference>
<evidence type="ECO:0000256" key="3">
    <source>
        <dbReference type="SAM" id="SignalP"/>
    </source>
</evidence>
<keyword evidence="2" id="KW-0843">Virulence</keyword>
<accession>A0AAD4KSX9</accession>
<dbReference type="PANTHER" id="PTHR34997:SF1">
    <property type="entry name" value="PEPTIDOGLYCAN-BINDING LYSIN DOMAIN"/>
    <property type="match status" value="1"/>
</dbReference>
<comment type="caution">
    <text evidence="5">The sequence shown here is derived from an EMBL/GenBank/DDBJ whole genome shotgun (WGS) entry which is preliminary data.</text>
</comment>
<proteinExistence type="predicted"/>
<organism evidence="5 6">
    <name type="scientific">Talaromyces proteolyticus</name>
    <dbReference type="NCBI Taxonomy" id="1131652"/>
    <lineage>
        <taxon>Eukaryota</taxon>
        <taxon>Fungi</taxon>
        <taxon>Dikarya</taxon>
        <taxon>Ascomycota</taxon>
        <taxon>Pezizomycotina</taxon>
        <taxon>Eurotiomycetes</taxon>
        <taxon>Eurotiomycetidae</taxon>
        <taxon>Eurotiales</taxon>
        <taxon>Trichocomaceae</taxon>
        <taxon>Talaromyces</taxon>
        <taxon>Talaromyces sect. Bacilispori</taxon>
    </lineage>
</organism>
<feature type="chain" id="PRO_5042137251" description="LysM domain-containing protein" evidence="3">
    <location>
        <begin position="20"/>
        <end position="306"/>
    </location>
</feature>
<feature type="signal peptide" evidence="3">
    <location>
        <begin position="1"/>
        <end position="19"/>
    </location>
</feature>
<dbReference type="GeneID" id="70239772"/>
<evidence type="ECO:0000313" key="6">
    <source>
        <dbReference type="Proteomes" id="UP001201262"/>
    </source>
</evidence>
<dbReference type="InterPro" id="IPR036779">
    <property type="entry name" value="LysM_dom_sf"/>
</dbReference>
<dbReference type="RefSeq" id="XP_046073076.1">
    <property type="nucleotide sequence ID" value="XM_046209485.1"/>
</dbReference>
<dbReference type="Pfam" id="PF01476">
    <property type="entry name" value="LysM"/>
    <property type="match status" value="1"/>
</dbReference>
<dbReference type="PANTHER" id="PTHR34997">
    <property type="entry name" value="AM15"/>
    <property type="match status" value="1"/>
</dbReference>
<gene>
    <name evidence="5" type="ORF">BGW36DRAFT_148853</name>
</gene>
<keyword evidence="1" id="KW-0147">Chitin-binding</keyword>
<evidence type="ECO:0000259" key="4">
    <source>
        <dbReference type="PROSITE" id="PS51782"/>
    </source>
</evidence>
<dbReference type="SUPFAM" id="SSF54106">
    <property type="entry name" value="LysM domain"/>
    <property type="match status" value="3"/>
</dbReference>
<dbReference type="SMART" id="SM00257">
    <property type="entry name" value="LysM"/>
    <property type="match status" value="3"/>
</dbReference>
<evidence type="ECO:0000313" key="5">
    <source>
        <dbReference type="EMBL" id="KAH8698612.1"/>
    </source>
</evidence>
<name>A0AAD4KSX9_9EURO</name>
<feature type="domain" description="LysM" evidence="4">
    <location>
        <begin position="256"/>
        <end position="304"/>
    </location>
</feature>
<feature type="domain" description="LysM" evidence="4">
    <location>
        <begin position="158"/>
        <end position="204"/>
    </location>
</feature>
<dbReference type="InterPro" id="IPR018392">
    <property type="entry name" value="LysM"/>
</dbReference>
<reference evidence="5" key="1">
    <citation type="submission" date="2021-12" db="EMBL/GenBank/DDBJ databases">
        <title>Convergent genome expansion in fungi linked to evolution of root-endophyte symbiosis.</title>
        <authorList>
            <consortium name="DOE Joint Genome Institute"/>
            <person name="Ke Y.-H."/>
            <person name="Bonito G."/>
            <person name="Liao H.-L."/>
            <person name="Looney B."/>
            <person name="Rojas-Flechas A."/>
            <person name="Nash J."/>
            <person name="Hameed K."/>
            <person name="Schadt C."/>
            <person name="Martin F."/>
            <person name="Crous P.W."/>
            <person name="Miettinen O."/>
            <person name="Magnuson J.K."/>
            <person name="Labbe J."/>
            <person name="Jacobson D."/>
            <person name="Doktycz M.J."/>
            <person name="Veneault-Fourrey C."/>
            <person name="Kuo A."/>
            <person name="Mondo S."/>
            <person name="Calhoun S."/>
            <person name="Riley R."/>
            <person name="Ohm R."/>
            <person name="LaButti K."/>
            <person name="Andreopoulos B."/>
            <person name="Pangilinan J."/>
            <person name="Nolan M."/>
            <person name="Tritt A."/>
            <person name="Clum A."/>
            <person name="Lipzen A."/>
            <person name="Daum C."/>
            <person name="Barry K."/>
            <person name="Grigoriev I.V."/>
            <person name="Vilgalys R."/>
        </authorList>
    </citation>
    <scope>NUCLEOTIDE SEQUENCE</scope>
    <source>
        <strain evidence="5">PMI_201</strain>
    </source>
</reference>
<keyword evidence="3" id="KW-0732">Signal</keyword>
<sequence>MGFFAKSLIYFLFVGAATARVINEQEEGIIEPGHVIRNDKGFDIVAAKNPIIAPTSTTSIIKVGRADTVTAGAPSPTQSGLTSNCDAFYFVESGDYCAAIVSKFGNFTLDQFYIWNPAVKSDCSNLLAGYYVCVGISASTPSPIPSPTQTGIASNCNDYYKVQSGDTCVGIANDNKISLSEFYSWNPAVGSSCQVLLTGYYVCVGVSGGKKLSKRKFNGFGLLEREGIPTAMVTVTPTWAAAPSPTQPGIVSGCTEYYKAESGDTCISIVSDHYPIITVSQFEGWNPAVGKDCKTLLVGYYYCVAA</sequence>
<dbReference type="AlphaFoldDB" id="A0AAD4KSX9"/>